<gene>
    <name evidence="1" type="ORF">K3G42_029146</name>
</gene>
<reference evidence="1" key="1">
    <citation type="submission" date="2021-08" db="EMBL/GenBank/DDBJ databases">
        <title>The first chromosome-level gecko genome reveals the dynamic sex chromosomes of Neotropical dwarf geckos (Sphaerodactylidae: Sphaerodactylus).</title>
        <authorList>
            <person name="Pinto B.J."/>
            <person name="Keating S.E."/>
            <person name="Gamble T."/>
        </authorList>
    </citation>
    <scope>NUCLEOTIDE SEQUENCE</scope>
    <source>
        <strain evidence="1">TG3544</strain>
    </source>
</reference>
<comment type="caution">
    <text evidence="1">The sequence shown here is derived from an EMBL/GenBank/DDBJ whole genome shotgun (WGS) entry which is preliminary data.</text>
</comment>
<name>A0ACB8EKM0_9SAUR</name>
<evidence type="ECO:0000313" key="2">
    <source>
        <dbReference type="Proteomes" id="UP000827872"/>
    </source>
</evidence>
<sequence>MPHGLCEIGLSEIFSLSLSMLSRKQLVQAAQLAEQCGRYTDMAAAMKQLVMEGKDPLTHEERTLLSEAYTFLIRQHCSSWRQLRYPVEQTVGKQKEQAQAYREIIKKELETQCWESLGLLDNMLLKHCGETDYESRAFYLKMKGDSYRYLAEVALPDAKETLVKSAETAYGEAQEISQWCMEPTHPLVLALALNYSTFYYEVVNNPQQATRLARSAFDMAIAGLETLSLEYYKESTVIMQNLRDSILQWTGDQQPQEEESDEGEFED</sequence>
<dbReference type="EMBL" id="CM037616">
    <property type="protein sequence ID" value="KAH7993093.1"/>
    <property type="molecule type" value="Genomic_DNA"/>
</dbReference>
<evidence type="ECO:0000313" key="1">
    <source>
        <dbReference type="EMBL" id="KAH7993093.1"/>
    </source>
</evidence>
<organism evidence="1 2">
    <name type="scientific">Sphaerodactylus townsendi</name>
    <dbReference type="NCBI Taxonomy" id="933632"/>
    <lineage>
        <taxon>Eukaryota</taxon>
        <taxon>Metazoa</taxon>
        <taxon>Chordata</taxon>
        <taxon>Craniata</taxon>
        <taxon>Vertebrata</taxon>
        <taxon>Euteleostomi</taxon>
        <taxon>Lepidosauria</taxon>
        <taxon>Squamata</taxon>
        <taxon>Bifurcata</taxon>
        <taxon>Gekkota</taxon>
        <taxon>Sphaerodactylidae</taxon>
        <taxon>Sphaerodactylus</taxon>
    </lineage>
</organism>
<dbReference type="Proteomes" id="UP000827872">
    <property type="component" value="Linkage Group LG03"/>
</dbReference>
<protein>
    <submittedName>
        <fullName evidence="1">Uncharacterized protein</fullName>
    </submittedName>
</protein>
<accession>A0ACB8EKM0</accession>
<proteinExistence type="predicted"/>
<keyword evidence="2" id="KW-1185">Reference proteome</keyword>